<feature type="domain" description="Regulatory protein YycH" evidence="2">
    <location>
        <begin position="5"/>
        <end position="440"/>
    </location>
</feature>
<dbReference type="Proteomes" id="UP001398420">
    <property type="component" value="Unassembled WGS sequence"/>
</dbReference>
<protein>
    <submittedName>
        <fullName evidence="3">Two-component system activity regulator YycH</fullName>
    </submittedName>
</protein>
<dbReference type="Pfam" id="PF07435">
    <property type="entry name" value="YycH"/>
    <property type="match status" value="1"/>
</dbReference>
<evidence type="ECO:0000259" key="2">
    <source>
        <dbReference type="Pfam" id="PF07435"/>
    </source>
</evidence>
<dbReference type="InterPro" id="IPR042274">
    <property type="entry name" value="YycH/YycI_2"/>
</dbReference>
<reference evidence="3 4" key="1">
    <citation type="submission" date="2024-04" db="EMBL/GenBank/DDBJ databases">
        <authorList>
            <person name="Wu Y.S."/>
            <person name="Zhang L."/>
        </authorList>
    </citation>
    <scope>NUCLEOTIDE SEQUENCE [LARGE SCALE GENOMIC DNA]</scope>
    <source>
        <strain evidence="3 4">KG-01</strain>
    </source>
</reference>
<keyword evidence="1" id="KW-0812">Transmembrane</keyword>
<dbReference type="CDD" id="cd15787">
    <property type="entry name" value="YycH_N"/>
    <property type="match status" value="1"/>
</dbReference>
<dbReference type="RefSeq" id="WP_087682060.1">
    <property type="nucleotide sequence ID" value="NZ_CP147847.1"/>
</dbReference>
<gene>
    <name evidence="3" type="primary">yycH</name>
    <name evidence="3" type="ORF">AAF454_11575</name>
</gene>
<evidence type="ECO:0000256" key="1">
    <source>
        <dbReference type="SAM" id="Phobius"/>
    </source>
</evidence>
<organism evidence="3 4">
    <name type="scientific">Kurthia gibsonii</name>
    <dbReference type="NCBI Taxonomy" id="33946"/>
    <lineage>
        <taxon>Bacteria</taxon>
        <taxon>Bacillati</taxon>
        <taxon>Bacillota</taxon>
        <taxon>Bacilli</taxon>
        <taxon>Bacillales</taxon>
        <taxon>Caryophanaceae</taxon>
        <taxon>Kurthia</taxon>
    </lineage>
</organism>
<comment type="caution">
    <text evidence="3">The sequence shown here is derived from an EMBL/GenBank/DDBJ whole genome shotgun (WGS) entry which is preliminary data.</text>
</comment>
<keyword evidence="4" id="KW-1185">Reference proteome</keyword>
<dbReference type="EMBL" id="JBCEWA010000008">
    <property type="protein sequence ID" value="MEL5989043.1"/>
    <property type="molecule type" value="Genomic_DNA"/>
</dbReference>
<proteinExistence type="predicted"/>
<evidence type="ECO:0000313" key="4">
    <source>
        <dbReference type="Proteomes" id="UP001398420"/>
    </source>
</evidence>
<evidence type="ECO:0000313" key="3">
    <source>
        <dbReference type="EMBL" id="MEL5989043.1"/>
    </source>
</evidence>
<keyword evidence="1" id="KW-1133">Transmembrane helix</keyword>
<accession>A0ABU9LM33</accession>
<name>A0ABU9LM33_9BACL</name>
<sequence length="451" mass="51746">MKYLEQSKTVVLIILVGLSILLTFSIWSYHPNYEKVEKPEPAGVLMDKKRTLPEIIQPARLLIHQEGDWRGTIDTEEMAPLFTEMKKWQLTDISTVSSNFNLQKLNDQLLVDQRIVLQFDGEVPMPVFQSLLPVTSKKVPEINFDQVIISWSTEESDIPKNELTILFSNVKQKQLYRGKVKVKSENGFKNDVLGSFQDLASYEPIQRDNANTLFLPTQTQKLTQYKYLISAISIEDFKNALFTMPGIVKMSPDLEAGIDKYTDDKSIMTIDKNRYLATFVDATATENQENIQKSNLIASTFNFINLHGGWTGDYRYANVDYNAQEVVYQLYIENLPVLKTDLGTAKIEAFWGNGRIYRYIRPTYKLAYLPQEENKEIKLISGIDVVQKLMASNEIDFNKITALRVGLTMKQDEGRSSIYLFEPTWFYRLDGVWYPINPKDAQVGGDTDGLE</sequence>
<dbReference type="Gene3D" id="3.10.450.310">
    <property type="match status" value="1"/>
</dbReference>
<dbReference type="Gene3D" id="3.30.310.160">
    <property type="entry name" value="YycH protein, domain 2"/>
    <property type="match status" value="1"/>
</dbReference>
<keyword evidence="1" id="KW-0472">Membrane</keyword>
<dbReference type="InterPro" id="IPR009996">
    <property type="entry name" value="YycH"/>
</dbReference>
<feature type="transmembrane region" description="Helical" evidence="1">
    <location>
        <begin position="9"/>
        <end position="29"/>
    </location>
</feature>